<dbReference type="RefSeq" id="WP_154544987.1">
    <property type="nucleotide sequence ID" value="NZ_VULO01000007.1"/>
</dbReference>
<feature type="compositionally biased region" description="Basic and acidic residues" evidence="1">
    <location>
        <begin position="44"/>
        <end position="55"/>
    </location>
</feature>
<evidence type="ECO:0000313" key="3">
    <source>
        <dbReference type="Proteomes" id="UP000470875"/>
    </source>
</evidence>
<reference evidence="2 3" key="1">
    <citation type="submission" date="2019-08" db="EMBL/GenBank/DDBJ databases">
        <title>In-depth cultivation of the pig gut microbiome towards novel bacterial diversity and tailored functional studies.</title>
        <authorList>
            <person name="Wylensek D."/>
            <person name="Hitch T.C.A."/>
            <person name="Clavel T."/>
        </authorList>
    </citation>
    <scope>NUCLEOTIDE SEQUENCE [LARGE SCALE GENOMIC DNA]</scope>
    <source>
        <strain evidence="2 3">WB03_NA08</strain>
    </source>
</reference>
<protein>
    <submittedName>
        <fullName evidence="2">Uncharacterized protein</fullName>
    </submittedName>
</protein>
<organism evidence="2 3">
    <name type="scientific">Scrofimicrobium canadense</name>
    <dbReference type="NCBI Taxonomy" id="2652290"/>
    <lineage>
        <taxon>Bacteria</taxon>
        <taxon>Bacillati</taxon>
        <taxon>Actinomycetota</taxon>
        <taxon>Actinomycetes</taxon>
        <taxon>Actinomycetales</taxon>
        <taxon>Actinomycetaceae</taxon>
        <taxon>Scrofimicrobium</taxon>
    </lineage>
</organism>
<evidence type="ECO:0000256" key="1">
    <source>
        <dbReference type="SAM" id="MobiDB-lite"/>
    </source>
</evidence>
<dbReference type="AlphaFoldDB" id="A0A6N7W5F6"/>
<feature type="region of interest" description="Disordered" evidence="1">
    <location>
        <begin position="1"/>
        <end position="55"/>
    </location>
</feature>
<comment type="caution">
    <text evidence="2">The sequence shown here is derived from an EMBL/GenBank/DDBJ whole genome shotgun (WGS) entry which is preliminary data.</text>
</comment>
<keyword evidence="3" id="KW-1185">Reference proteome</keyword>
<dbReference type="Proteomes" id="UP000470875">
    <property type="component" value="Unassembled WGS sequence"/>
</dbReference>
<dbReference type="EMBL" id="VULO01000007">
    <property type="protein sequence ID" value="MSS84545.1"/>
    <property type="molecule type" value="Genomic_DNA"/>
</dbReference>
<sequence length="172" mass="19062">MNQEEIVESQEVLEVETSEVEPVADESVTDAPVESDASEVVEEEQPKGRSEAAKYRTRLRETEAERDALRERVVGMQQSVVSYVLKDHLDAPEALFKLGLDAGAHFAEDGTLDMDGLMEAADVIVQENGLRLKARAMSNRPVPALIPTSLVSGSGRGYEEMPSWQRALQRRH</sequence>
<name>A0A6N7W5F6_9ACTO</name>
<accession>A0A6N7W5F6</accession>
<proteinExistence type="predicted"/>
<evidence type="ECO:0000313" key="2">
    <source>
        <dbReference type="EMBL" id="MSS84545.1"/>
    </source>
</evidence>
<feature type="compositionally biased region" description="Acidic residues" evidence="1">
    <location>
        <begin position="1"/>
        <end position="28"/>
    </location>
</feature>
<gene>
    <name evidence="2" type="ORF">FYJ24_07165</name>
</gene>